<reference evidence="2" key="1">
    <citation type="journal article" date="2019" name="Int. J. Syst. Evol. Microbiol.">
        <title>The Global Catalogue of Microorganisms (GCM) 10K type strain sequencing project: providing services to taxonomists for standard genome sequencing and annotation.</title>
        <authorList>
            <consortium name="The Broad Institute Genomics Platform"/>
            <consortium name="The Broad Institute Genome Sequencing Center for Infectious Disease"/>
            <person name="Wu L."/>
            <person name="Ma J."/>
        </authorList>
    </citation>
    <scope>NUCLEOTIDE SEQUENCE [LARGE SCALE GENOMIC DNA]</scope>
    <source>
        <strain evidence="2">CCUG 54523</strain>
    </source>
</reference>
<name>A0ABW3AGD2_9MICO</name>
<proteinExistence type="predicted"/>
<gene>
    <name evidence="1" type="ORF">ACFQ0P_04250</name>
</gene>
<accession>A0ABW3AGD2</accession>
<dbReference type="Proteomes" id="UP001597055">
    <property type="component" value="Unassembled WGS sequence"/>
</dbReference>
<evidence type="ECO:0000313" key="1">
    <source>
        <dbReference type="EMBL" id="MFD0789599.1"/>
    </source>
</evidence>
<comment type="caution">
    <text evidence="1">The sequence shown here is derived from an EMBL/GenBank/DDBJ whole genome shotgun (WGS) entry which is preliminary data.</text>
</comment>
<dbReference type="EMBL" id="JBHTII010000001">
    <property type="protein sequence ID" value="MFD0789599.1"/>
    <property type="molecule type" value="Genomic_DNA"/>
</dbReference>
<sequence>MCAPLTFTENVSVNGQDRAGVIAEILRDFVHRRAEPKPRRCRIVPKCVPVESEQELADDAYGQLSALSVGEEVVAVLLAGGMLTEDSDGPGGQGDRATAAPRLGRLLVVPIRVRALDGGNPPITRATPTS</sequence>
<dbReference type="RefSeq" id="WP_378771445.1">
    <property type="nucleotide sequence ID" value="NZ_JBHTII010000001.1"/>
</dbReference>
<keyword evidence="2" id="KW-1185">Reference proteome</keyword>
<protein>
    <submittedName>
        <fullName evidence="1">Uncharacterized protein</fullName>
    </submittedName>
</protein>
<organism evidence="1 2">
    <name type="scientific">Microbacterium insulae</name>
    <dbReference type="NCBI Taxonomy" id="483014"/>
    <lineage>
        <taxon>Bacteria</taxon>
        <taxon>Bacillati</taxon>
        <taxon>Actinomycetota</taxon>
        <taxon>Actinomycetes</taxon>
        <taxon>Micrococcales</taxon>
        <taxon>Microbacteriaceae</taxon>
        <taxon>Microbacterium</taxon>
    </lineage>
</organism>
<evidence type="ECO:0000313" key="2">
    <source>
        <dbReference type="Proteomes" id="UP001597055"/>
    </source>
</evidence>